<name>A0A8J7W8R4_9EURY</name>
<keyword evidence="3" id="KW-0813">Transport</keyword>
<reference evidence="6" key="1">
    <citation type="submission" date="2014-12" db="EMBL/GenBank/DDBJ databases">
        <authorList>
            <person name="Huang H.-H."/>
            <person name="Chen S.-C."/>
            <person name="Lai M.-C."/>
        </authorList>
    </citation>
    <scope>NUCLEOTIDE SEQUENCE</scope>
    <source>
        <strain evidence="6">K1F9705b</strain>
    </source>
</reference>
<accession>A0A8J7W8R4</accession>
<keyword evidence="4" id="KW-0732">Signal</keyword>
<comment type="caution">
    <text evidence="6">The sequence shown here is derived from an EMBL/GenBank/DDBJ whole genome shotgun (WGS) entry which is preliminary data.</text>
</comment>
<dbReference type="GO" id="GO:1904680">
    <property type="term" value="F:peptide transmembrane transporter activity"/>
    <property type="evidence" value="ECO:0007669"/>
    <property type="project" value="TreeGrafter"/>
</dbReference>
<evidence type="ECO:0000259" key="5">
    <source>
        <dbReference type="Pfam" id="PF00496"/>
    </source>
</evidence>
<gene>
    <name evidence="6" type="ORF">RJ53_08710</name>
</gene>
<dbReference type="GO" id="GO:0015833">
    <property type="term" value="P:peptide transport"/>
    <property type="evidence" value="ECO:0007669"/>
    <property type="project" value="TreeGrafter"/>
</dbReference>
<dbReference type="SUPFAM" id="SSF53850">
    <property type="entry name" value="Periplasmic binding protein-like II"/>
    <property type="match status" value="1"/>
</dbReference>
<proteinExistence type="inferred from homology"/>
<evidence type="ECO:0000256" key="4">
    <source>
        <dbReference type="ARBA" id="ARBA00022729"/>
    </source>
</evidence>
<comment type="similarity">
    <text evidence="2">Belongs to the bacterial solute-binding protein 5 family.</text>
</comment>
<dbReference type="PANTHER" id="PTHR30290:SF10">
    <property type="entry name" value="PERIPLASMIC OLIGOPEPTIDE-BINDING PROTEIN-RELATED"/>
    <property type="match status" value="1"/>
</dbReference>
<dbReference type="InterPro" id="IPR039424">
    <property type="entry name" value="SBP_5"/>
</dbReference>
<evidence type="ECO:0000256" key="3">
    <source>
        <dbReference type="ARBA" id="ARBA00022448"/>
    </source>
</evidence>
<dbReference type="EMBL" id="JWHL01000014">
    <property type="protein sequence ID" value="MBR1369563.1"/>
    <property type="molecule type" value="Genomic_DNA"/>
</dbReference>
<evidence type="ECO:0000313" key="7">
    <source>
        <dbReference type="Proteomes" id="UP000730161"/>
    </source>
</evidence>
<dbReference type="Pfam" id="PF00496">
    <property type="entry name" value="SBP_bac_5"/>
    <property type="match status" value="1"/>
</dbReference>
<dbReference type="PANTHER" id="PTHR30290">
    <property type="entry name" value="PERIPLASMIC BINDING COMPONENT OF ABC TRANSPORTER"/>
    <property type="match status" value="1"/>
</dbReference>
<organism evidence="6 7">
    <name type="scientific">Methanocalculus chunghsingensis</name>
    <dbReference type="NCBI Taxonomy" id="156457"/>
    <lineage>
        <taxon>Archaea</taxon>
        <taxon>Methanobacteriati</taxon>
        <taxon>Methanobacteriota</taxon>
        <taxon>Stenosarchaea group</taxon>
        <taxon>Methanomicrobia</taxon>
        <taxon>Methanomicrobiales</taxon>
        <taxon>Methanocalculaceae</taxon>
        <taxon>Methanocalculus</taxon>
    </lineage>
</organism>
<dbReference type="PIRSF" id="PIRSF002741">
    <property type="entry name" value="MppA"/>
    <property type="match status" value="1"/>
</dbReference>
<comment type="subcellular location">
    <subcellularLocation>
        <location evidence="1">Cell envelope</location>
    </subcellularLocation>
</comment>
<dbReference type="InterPro" id="IPR030678">
    <property type="entry name" value="Peptide/Ni-bd"/>
</dbReference>
<dbReference type="AlphaFoldDB" id="A0A8J7W8R4"/>
<dbReference type="PROSITE" id="PS51257">
    <property type="entry name" value="PROKAR_LIPOPROTEIN"/>
    <property type="match status" value="1"/>
</dbReference>
<dbReference type="GO" id="GO:0043190">
    <property type="term" value="C:ATP-binding cassette (ABC) transporter complex"/>
    <property type="evidence" value="ECO:0007669"/>
    <property type="project" value="InterPro"/>
</dbReference>
<evidence type="ECO:0000256" key="2">
    <source>
        <dbReference type="ARBA" id="ARBA00005695"/>
    </source>
</evidence>
<feature type="domain" description="Solute-binding protein family 5" evidence="5">
    <location>
        <begin position="72"/>
        <end position="435"/>
    </location>
</feature>
<evidence type="ECO:0000313" key="6">
    <source>
        <dbReference type="EMBL" id="MBR1369563.1"/>
    </source>
</evidence>
<protein>
    <submittedName>
        <fullName evidence="6">Peptide ABC transporter substrate-binding protein</fullName>
    </submittedName>
</protein>
<dbReference type="Gene3D" id="3.40.190.10">
    <property type="entry name" value="Periplasmic binding protein-like II"/>
    <property type="match status" value="1"/>
</dbReference>
<dbReference type="OrthoDB" id="194307at2157"/>
<dbReference type="RefSeq" id="WP_211531275.1">
    <property type="nucleotide sequence ID" value="NZ_JWHL01000014.1"/>
</dbReference>
<evidence type="ECO:0000256" key="1">
    <source>
        <dbReference type="ARBA" id="ARBA00004196"/>
    </source>
</evidence>
<dbReference type="CDD" id="cd00995">
    <property type="entry name" value="PBP2_NikA_DppA_OppA_like"/>
    <property type="match status" value="1"/>
</dbReference>
<dbReference type="Gene3D" id="3.10.105.10">
    <property type="entry name" value="Dipeptide-binding Protein, Domain 3"/>
    <property type="match status" value="1"/>
</dbReference>
<dbReference type="InterPro" id="IPR000914">
    <property type="entry name" value="SBP_5_dom"/>
</dbReference>
<dbReference type="GO" id="GO:0042597">
    <property type="term" value="C:periplasmic space"/>
    <property type="evidence" value="ECO:0007669"/>
    <property type="project" value="UniProtKB-ARBA"/>
</dbReference>
<keyword evidence="7" id="KW-1185">Reference proteome</keyword>
<dbReference type="Proteomes" id="UP000730161">
    <property type="component" value="Unassembled WGS sequence"/>
</dbReference>
<sequence length="527" mass="59644">MRIHTVGIVFVTVSILLTAGCVGGDPADHENVLRIGTPMEIKSQNVFGDYNLGIFFALSNPTLSRMNENGEIIGYLASHYTVSDDNRIWTFYIDDSFFWSDGTPVTPEDVAFSITTYGEKIPSARWIGENLDDILIGDNYVSFIFTQPYTTIDLEFCSYRIVPARDWESIDEPLQYTSRGPYTGSGPFYLDDINLQAGILTFERNQHWRGEEPSIDRIEVHSYSNIDSAMLALERGDVDTFYRYAGSYPYTGIQRLEATGNFDFIETTNVGLIFLGLNLKSAPTDDPAFREAIAYAINYEEIIRIDALGYGEVPNRGFVPPSMEFFRDTPPLSYNPAHAEALLDAAGYADKTGNGYRQGKDGEEIGLEILIRSEYARTGELIADYLNDIGVRTTIKTVDATTWFTLKDSYSYDLTITRTTPWGMYMHAGYGTGYFDSRRTGQGVLHYLDDPPFLELCDMMRDTTDPSLQREYAWQMQDYYAENLPGIALYWNKIVTPYNTAFTGWKTDPLYGIYNMETFVNIQRSGA</sequence>